<keyword evidence="2" id="KW-0489">Methyltransferase</keyword>
<name>A0A0T7FU67_NEOGA</name>
<dbReference type="InterPro" id="IPR013216">
    <property type="entry name" value="Methyltransf_11"/>
</dbReference>
<evidence type="ECO:0000313" key="2">
    <source>
        <dbReference type="EMBL" id="CDZ38531.1"/>
    </source>
</evidence>
<feature type="domain" description="Methyltransferase type 11" evidence="1">
    <location>
        <begin position="52"/>
        <end position="150"/>
    </location>
</feature>
<dbReference type="InterPro" id="IPR050508">
    <property type="entry name" value="Methyltransf_Superfamily"/>
</dbReference>
<dbReference type="CDD" id="cd02440">
    <property type="entry name" value="AdoMet_MTases"/>
    <property type="match status" value="1"/>
</dbReference>
<dbReference type="EMBL" id="CCRH01000013">
    <property type="protein sequence ID" value="CDZ38531.1"/>
    <property type="molecule type" value="Genomic_DNA"/>
</dbReference>
<dbReference type="SUPFAM" id="SSF53335">
    <property type="entry name" value="S-adenosyl-L-methionine-dependent methyltransferases"/>
    <property type="match status" value="1"/>
</dbReference>
<organism evidence="2 3">
    <name type="scientific">Neorhizobium galegae bv. officinalis</name>
    <dbReference type="NCBI Taxonomy" id="323656"/>
    <lineage>
        <taxon>Bacteria</taxon>
        <taxon>Pseudomonadati</taxon>
        <taxon>Pseudomonadota</taxon>
        <taxon>Alphaproteobacteria</taxon>
        <taxon>Hyphomicrobiales</taxon>
        <taxon>Rhizobiaceae</taxon>
        <taxon>Rhizobium/Agrobacterium group</taxon>
        <taxon>Neorhizobium</taxon>
    </lineage>
</organism>
<dbReference type="PANTHER" id="PTHR42912">
    <property type="entry name" value="METHYLTRANSFERASE"/>
    <property type="match status" value="1"/>
</dbReference>
<evidence type="ECO:0000313" key="3">
    <source>
        <dbReference type="Proteomes" id="UP000046176"/>
    </source>
</evidence>
<dbReference type="Gene3D" id="3.40.50.150">
    <property type="entry name" value="Vaccinia Virus protein VP39"/>
    <property type="match status" value="1"/>
</dbReference>
<proteinExistence type="predicted"/>
<gene>
    <name evidence="2" type="ORF">NGAL_HAMBI1145_44260</name>
</gene>
<dbReference type="AlphaFoldDB" id="A0A0T7FU67"/>
<accession>A0A0T7FU67</accession>
<sequence length="270" mass="29148">MSSITSGNAVQYADSSKLAARGRLNREYTIAKTGWFPWVARQLPLRPGDRVLDIGCGPAWFWASVIQEMPENLDLTLADQSSGMVEEALARCTPLPFGSVTGRQSEASALPFDDDSFDVVIAMHMLYHVADPAAGIAEMSRVLKPGGCLAVTTNGIGNMRGIYELTTVFGSEPCDPSAAVFGYDKAEKLMRARFGDVAFAQHPAKMRITEPEDVFLALTSYPPGDGADETQLDAFREAIAAAFERGHGVLEVEGNRPVHQQKAGLIPART</sequence>
<dbReference type="Proteomes" id="UP000046176">
    <property type="component" value="Unassembled WGS sequence"/>
</dbReference>
<dbReference type="Pfam" id="PF08241">
    <property type="entry name" value="Methyltransf_11"/>
    <property type="match status" value="1"/>
</dbReference>
<protein>
    <submittedName>
        <fullName evidence="2">Transcriptional regulator, MerR family/methyltransferase, UbiE/COQ5 family</fullName>
    </submittedName>
</protein>
<reference evidence="2 3" key="1">
    <citation type="submission" date="2014-08" db="EMBL/GenBank/DDBJ databases">
        <authorList>
            <person name="Chen Y.-H."/>
        </authorList>
    </citation>
    <scope>NUCLEOTIDE SEQUENCE [LARGE SCALE GENOMIC DNA]</scope>
</reference>
<dbReference type="GO" id="GO:0008757">
    <property type="term" value="F:S-adenosylmethionine-dependent methyltransferase activity"/>
    <property type="evidence" value="ECO:0007669"/>
    <property type="project" value="InterPro"/>
</dbReference>
<dbReference type="InterPro" id="IPR029063">
    <property type="entry name" value="SAM-dependent_MTases_sf"/>
</dbReference>
<dbReference type="PANTHER" id="PTHR42912:SF80">
    <property type="entry name" value="METHYLTRANSFERASE DOMAIN-CONTAINING PROTEIN"/>
    <property type="match status" value="1"/>
</dbReference>
<dbReference type="GO" id="GO:0032259">
    <property type="term" value="P:methylation"/>
    <property type="evidence" value="ECO:0007669"/>
    <property type="project" value="UniProtKB-KW"/>
</dbReference>
<keyword evidence="2" id="KW-0808">Transferase</keyword>
<evidence type="ECO:0000259" key="1">
    <source>
        <dbReference type="Pfam" id="PF08241"/>
    </source>
</evidence>